<feature type="region of interest" description="Disordered" evidence="1">
    <location>
        <begin position="67"/>
        <end position="100"/>
    </location>
</feature>
<accession>A0A931GF61</accession>
<evidence type="ECO:0000313" key="2">
    <source>
        <dbReference type="EMBL" id="MBG6085068.1"/>
    </source>
</evidence>
<name>A0A931GF61_9MICC</name>
<dbReference type="EMBL" id="JADOTZ010000001">
    <property type="protein sequence ID" value="MBG6085068.1"/>
    <property type="molecule type" value="Genomic_DNA"/>
</dbReference>
<dbReference type="AlphaFoldDB" id="A0A931GF61"/>
<gene>
    <name evidence="2" type="ORF">IW252_001835</name>
</gene>
<evidence type="ECO:0000256" key="1">
    <source>
        <dbReference type="SAM" id="MobiDB-lite"/>
    </source>
</evidence>
<protein>
    <submittedName>
        <fullName evidence="2">Uncharacterized protein</fullName>
    </submittedName>
</protein>
<organism evidence="2 3">
    <name type="scientific">Zhihengliuella flava</name>
    <dbReference type="NCBI Taxonomy" id="1285193"/>
    <lineage>
        <taxon>Bacteria</taxon>
        <taxon>Bacillati</taxon>
        <taxon>Actinomycetota</taxon>
        <taxon>Actinomycetes</taxon>
        <taxon>Micrococcales</taxon>
        <taxon>Micrococcaceae</taxon>
        <taxon>Zhihengliuella</taxon>
    </lineage>
</organism>
<reference evidence="2" key="1">
    <citation type="submission" date="2020-11" db="EMBL/GenBank/DDBJ databases">
        <title>Sequencing the genomes of 1000 actinobacteria strains.</title>
        <authorList>
            <person name="Klenk H.-P."/>
        </authorList>
    </citation>
    <scope>NUCLEOTIDE SEQUENCE</scope>
    <source>
        <strain evidence="2">DSM 26152</strain>
    </source>
</reference>
<dbReference type="Proteomes" id="UP000625033">
    <property type="component" value="Unassembled WGS sequence"/>
</dbReference>
<feature type="compositionally biased region" description="Basic and acidic residues" evidence="1">
    <location>
        <begin position="67"/>
        <end position="76"/>
    </location>
</feature>
<proteinExistence type="predicted"/>
<sequence length="185" mass="19132">MTTSTDRPRSFDPYSPASGAVQALASGALALINPADYRLATRRWVRAGLSAGTGLIAGLAIRSGIKRGVEDTRPDDGATPEPGDAPGVEPAGVEPSSAEATAQKASTAMAVTLGAAFAVTCYGTFVVSEWVDARIHHALVRRGVSHPRTVMAVGTAVVSYGLFELDRRTRDADASDAEALSAQHA</sequence>
<evidence type="ECO:0000313" key="3">
    <source>
        <dbReference type="Proteomes" id="UP000625033"/>
    </source>
</evidence>
<dbReference type="RefSeq" id="WP_196836296.1">
    <property type="nucleotide sequence ID" value="NZ_JADOTZ010000001.1"/>
</dbReference>
<comment type="caution">
    <text evidence="2">The sequence shown here is derived from an EMBL/GenBank/DDBJ whole genome shotgun (WGS) entry which is preliminary data.</text>
</comment>
<keyword evidence="3" id="KW-1185">Reference proteome</keyword>